<evidence type="ECO:0000256" key="10">
    <source>
        <dbReference type="RuleBase" id="RU000594"/>
    </source>
</evidence>
<comment type="function">
    <text evidence="9 10">This protein specifically catalyzes the removal of signal peptides from prolipoproteins.</text>
</comment>
<keyword evidence="7 9" id="KW-1133">Transmembrane helix</keyword>
<dbReference type="GO" id="GO:0005886">
    <property type="term" value="C:plasma membrane"/>
    <property type="evidence" value="ECO:0007669"/>
    <property type="project" value="UniProtKB-SubCell"/>
</dbReference>
<dbReference type="Pfam" id="PF01252">
    <property type="entry name" value="Peptidase_A8"/>
    <property type="match status" value="1"/>
</dbReference>
<dbReference type="GO" id="GO:0004190">
    <property type="term" value="F:aspartic-type endopeptidase activity"/>
    <property type="evidence" value="ECO:0007669"/>
    <property type="project" value="UniProtKB-UniRule"/>
</dbReference>
<dbReference type="PANTHER" id="PTHR33695">
    <property type="entry name" value="LIPOPROTEIN SIGNAL PEPTIDASE"/>
    <property type="match status" value="1"/>
</dbReference>
<protein>
    <recommendedName>
        <fullName evidence="9">Lipoprotein signal peptidase</fullName>
        <ecNumber evidence="9">3.4.23.36</ecNumber>
    </recommendedName>
    <alternativeName>
        <fullName evidence="9">Prolipoprotein signal peptidase</fullName>
    </alternativeName>
    <alternativeName>
        <fullName evidence="9">Signal peptidase II</fullName>
        <shortName evidence="9">SPase II</shortName>
    </alternativeName>
</protein>
<dbReference type="RefSeq" id="WP_066847601.1">
    <property type="nucleotide sequence ID" value="NZ_CP019602.1"/>
</dbReference>
<keyword evidence="2 9" id="KW-1003">Cell membrane</keyword>
<evidence type="ECO:0000313" key="13">
    <source>
        <dbReference type="Proteomes" id="UP000195807"/>
    </source>
</evidence>
<dbReference type="OrthoDB" id="9810259at2"/>
<name>A0A1Z1FEA3_9SPHN</name>
<dbReference type="GO" id="GO:0006508">
    <property type="term" value="P:proteolysis"/>
    <property type="evidence" value="ECO:0007669"/>
    <property type="project" value="UniProtKB-KW"/>
</dbReference>
<evidence type="ECO:0000256" key="3">
    <source>
        <dbReference type="ARBA" id="ARBA00022670"/>
    </source>
</evidence>
<dbReference type="AlphaFoldDB" id="A0A1Z1FEA3"/>
<evidence type="ECO:0000256" key="7">
    <source>
        <dbReference type="ARBA" id="ARBA00022989"/>
    </source>
</evidence>
<dbReference type="PROSITE" id="PS00855">
    <property type="entry name" value="SPASE_II"/>
    <property type="match status" value="1"/>
</dbReference>
<evidence type="ECO:0000256" key="8">
    <source>
        <dbReference type="ARBA" id="ARBA00023136"/>
    </source>
</evidence>
<sequence length="184" mass="20208">MSLGPRLAARFSADRRLGLILAAVVVVLDQAVKAVLLGPVELYQRQVIEVLPFFDLRYATNPGVSYGMFAAESLESRVVLFAVTGLISLGVLVWMFFEKKRGDILSLALILGGAIGNLIDRFRLTHVIDYADFHIGDWRPFAVFNLADVAITLGVVLLLARTLFIRDKDGDEPQHDPAAKVSAK</sequence>
<dbReference type="Proteomes" id="UP000195807">
    <property type="component" value="Chromosome"/>
</dbReference>
<keyword evidence="4 9" id="KW-0812">Transmembrane</keyword>
<dbReference type="HAMAP" id="MF_00161">
    <property type="entry name" value="LspA"/>
    <property type="match status" value="1"/>
</dbReference>
<feature type="transmembrane region" description="Helical" evidence="9">
    <location>
        <begin position="104"/>
        <end position="122"/>
    </location>
</feature>
<organism evidence="12 13">
    <name type="scientific">Croceicoccus marinus</name>
    <dbReference type="NCBI Taxonomy" id="450378"/>
    <lineage>
        <taxon>Bacteria</taxon>
        <taxon>Pseudomonadati</taxon>
        <taxon>Pseudomonadota</taxon>
        <taxon>Alphaproteobacteria</taxon>
        <taxon>Sphingomonadales</taxon>
        <taxon>Erythrobacteraceae</taxon>
        <taxon>Croceicoccus</taxon>
    </lineage>
</organism>
<dbReference type="EMBL" id="CP019602">
    <property type="protein sequence ID" value="ARU17066.1"/>
    <property type="molecule type" value="Genomic_DNA"/>
</dbReference>
<evidence type="ECO:0000313" key="12">
    <source>
        <dbReference type="EMBL" id="ARU17066.1"/>
    </source>
</evidence>
<evidence type="ECO:0000256" key="11">
    <source>
        <dbReference type="RuleBase" id="RU004181"/>
    </source>
</evidence>
<gene>
    <name evidence="9" type="primary">lspA</name>
    <name evidence="12" type="ORF">A9D14_13940</name>
</gene>
<evidence type="ECO:0000256" key="9">
    <source>
        <dbReference type="HAMAP-Rule" id="MF_00161"/>
    </source>
</evidence>
<keyword evidence="3 9" id="KW-0645">Protease</keyword>
<accession>A0A1Z1FEA3</accession>
<comment type="catalytic activity">
    <reaction evidence="9 10">
        <text>Release of signal peptides from bacterial membrane prolipoproteins. Hydrolyzes -Xaa-Yaa-Zaa-|-(S,diacylglyceryl)Cys-, in which Xaa is hydrophobic (preferably Leu), and Yaa (Ala or Ser) and Zaa (Gly or Ala) have small, neutral side chains.</text>
        <dbReference type="EC" id="3.4.23.36"/>
    </reaction>
</comment>
<dbReference type="STRING" id="450378.GCA_001661675_02799"/>
<dbReference type="InterPro" id="IPR001872">
    <property type="entry name" value="Peptidase_A8"/>
</dbReference>
<feature type="active site" evidence="9">
    <location>
        <position position="148"/>
    </location>
</feature>
<comment type="pathway">
    <text evidence="9">Protein modification; lipoprotein biosynthesis (signal peptide cleavage).</text>
</comment>
<dbReference type="EC" id="3.4.23.36" evidence="9"/>
<feature type="transmembrane region" description="Helical" evidence="9">
    <location>
        <begin position="142"/>
        <end position="160"/>
    </location>
</feature>
<keyword evidence="13" id="KW-1185">Reference proteome</keyword>
<evidence type="ECO:0000256" key="1">
    <source>
        <dbReference type="ARBA" id="ARBA00006139"/>
    </source>
</evidence>
<evidence type="ECO:0000256" key="4">
    <source>
        <dbReference type="ARBA" id="ARBA00022692"/>
    </source>
</evidence>
<keyword evidence="5 9" id="KW-0064">Aspartyl protease</keyword>
<keyword evidence="8 9" id="KW-0472">Membrane</keyword>
<feature type="active site" evidence="9">
    <location>
        <position position="129"/>
    </location>
</feature>
<reference evidence="12 13" key="1">
    <citation type="submission" date="2017-01" db="EMBL/GenBank/DDBJ databases">
        <title>Complete genome sequence of esterase-producing bacterium Croceicoccus marinus E4A9.</title>
        <authorList>
            <person name="Wu Y.-H."/>
            <person name="Cheng H."/>
            <person name="Xu L."/>
            <person name="Huo Y.-Y."/>
            <person name="Wang C.-S."/>
            <person name="Xu X.-W."/>
        </authorList>
    </citation>
    <scope>NUCLEOTIDE SEQUENCE [LARGE SCALE GENOMIC DNA]</scope>
    <source>
        <strain evidence="12 13">E4A9</strain>
    </source>
</reference>
<feature type="transmembrane region" description="Helical" evidence="9">
    <location>
        <begin position="78"/>
        <end position="97"/>
    </location>
</feature>
<evidence type="ECO:0000256" key="5">
    <source>
        <dbReference type="ARBA" id="ARBA00022750"/>
    </source>
</evidence>
<dbReference type="KEGG" id="cman:A9D14_13940"/>
<comment type="caution">
    <text evidence="9">Lacks conserved residue(s) required for the propagation of feature annotation.</text>
</comment>
<dbReference type="NCBIfam" id="TIGR00077">
    <property type="entry name" value="lspA"/>
    <property type="match status" value="1"/>
</dbReference>
<keyword evidence="6 9" id="KW-0378">Hydrolase</keyword>
<dbReference type="PANTHER" id="PTHR33695:SF1">
    <property type="entry name" value="LIPOPROTEIN SIGNAL PEPTIDASE"/>
    <property type="match status" value="1"/>
</dbReference>
<dbReference type="UniPathway" id="UPA00665"/>
<dbReference type="PRINTS" id="PR00781">
    <property type="entry name" value="LIPOSIGPTASE"/>
</dbReference>
<evidence type="ECO:0000256" key="6">
    <source>
        <dbReference type="ARBA" id="ARBA00022801"/>
    </source>
</evidence>
<evidence type="ECO:0000256" key="2">
    <source>
        <dbReference type="ARBA" id="ARBA00022475"/>
    </source>
</evidence>
<comment type="similarity">
    <text evidence="1 9 11">Belongs to the peptidase A8 family.</text>
</comment>
<proteinExistence type="inferred from homology"/>
<comment type="subcellular location">
    <subcellularLocation>
        <location evidence="9">Cell membrane</location>
        <topology evidence="9">Multi-pass membrane protein</topology>
    </subcellularLocation>
</comment>